<dbReference type="NCBIfam" id="TIGR00724">
    <property type="entry name" value="urea_amlyse_rel"/>
    <property type="match status" value="1"/>
</dbReference>
<evidence type="ECO:0000259" key="4">
    <source>
        <dbReference type="SMART" id="SM00797"/>
    </source>
</evidence>
<evidence type="ECO:0000256" key="3">
    <source>
        <dbReference type="ARBA" id="ARBA00022840"/>
    </source>
</evidence>
<dbReference type="PANTHER" id="PTHR43309:SF3">
    <property type="entry name" value="5-OXOPROLINASE SUBUNIT C"/>
    <property type="match status" value="1"/>
</dbReference>
<reference evidence="5 6" key="1">
    <citation type="submission" date="2023-07" db="EMBL/GenBank/DDBJ databases">
        <authorList>
            <person name="Girao M."/>
            <person name="Carvalho M.F."/>
        </authorList>
    </citation>
    <scope>NUCLEOTIDE SEQUENCE [LARGE SCALE GENOMIC DNA]</scope>
    <source>
        <strain evidence="5 6">YIM65754</strain>
    </source>
</reference>
<dbReference type="InterPro" id="IPR003778">
    <property type="entry name" value="CT_A_B"/>
</dbReference>
<gene>
    <name evidence="5" type="ORF">Q7514_14640</name>
</gene>
<accession>A0ABU7LB31</accession>
<dbReference type="InterPro" id="IPR052708">
    <property type="entry name" value="PxpC"/>
</dbReference>
<organism evidence="5 6">
    <name type="scientific">Rhodococcus artemisiae</name>
    <dbReference type="NCBI Taxonomy" id="714159"/>
    <lineage>
        <taxon>Bacteria</taxon>
        <taxon>Bacillati</taxon>
        <taxon>Actinomycetota</taxon>
        <taxon>Actinomycetes</taxon>
        <taxon>Mycobacteriales</taxon>
        <taxon>Nocardiaceae</taxon>
        <taxon>Rhodococcus</taxon>
    </lineage>
</organism>
<evidence type="ECO:0000313" key="6">
    <source>
        <dbReference type="Proteomes" id="UP001336020"/>
    </source>
</evidence>
<keyword evidence="1" id="KW-0547">Nucleotide-binding</keyword>
<dbReference type="RefSeq" id="WP_330134005.1">
    <property type="nucleotide sequence ID" value="NZ_JAUTXY010000006.1"/>
</dbReference>
<keyword evidence="2" id="KW-0378">Hydrolase</keyword>
<name>A0ABU7LB31_9NOCA</name>
<feature type="domain" description="Carboxyltransferase" evidence="4">
    <location>
        <begin position="25"/>
        <end position="287"/>
    </location>
</feature>
<proteinExistence type="predicted"/>
<protein>
    <submittedName>
        <fullName evidence="5">Biotin-dependent carboxyltransferase family protein</fullName>
    </submittedName>
</protein>
<dbReference type="Pfam" id="PF02626">
    <property type="entry name" value="CT_A_B"/>
    <property type="match status" value="1"/>
</dbReference>
<dbReference type="SUPFAM" id="SSF50891">
    <property type="entry name" value="Cyclophilin-like"/>
    <property type="match status" value="1"/>
</dbReference>
<evidence type="ECO:0000256" key="2">
    <source>
        <dbReference type="ARBA" id="ARBA00022801"/>
    </source>
</evidence>
<dbReference type="SMART" id="SM00797">
    <property type="entry name" value="AHS2"/>
    <property type="match status" value="1"/>
</dbReference>
<dbReference type="InterPro" id="IPR029000">
    <property type="entry name" value="Cyclophilin-like_dom_sf"/>
</dbReference>
<evidence type="ECO:0000313" key="5">
    <source>
        <dbReference type="EMBL" id="MEE2058758.1"/>
    </source>
</evidence>
<dbReference type="Proteomes" id="UP001336020">
    <property type="component" value="Unassembled WGS sequence"/>
</dbReference>
<evidence type="ECO:0000256" key="1">
    <source>
        <dbReference type="ARBA" id="ARBA00022741"/>
    </source>
</evidence>
<keyword evidence="6" id="KW-1185">Reference proteome</keyword>
<dbReference type="PANTHER" id="PTHR43309">
    <property type="entry name" value="5-OXOPROLINASE SUBUNIT C"/>
    <property type="match status" value="1"/>
</dbReference>
<dbReference type="Gene3D" id="2.40.100.10">
    <property type="entry name" value="Cyclophilin-like"/>
    <property type="match status" value="1"/>
</dbReference>
<sequence>MAWLEVVTGGMFTTVQDHGRTGHGADGVTESGAADRTAHDAANRLVGNHPDAAALEMTGGGLSVRSIGDTIVAITGARVDVTVNGRLVGDYARVLLRDQDIVSVGAPSEGLRSYLAVRGGIDVPEVLGSRSTDTLSDTGPEPVDTGDRLLVGALADELPGEEQIPPPAPTGDPVELRVRIGPRDDWFTPASVRALLHESWTVTPKLDRVGIRFQGPGPLHRSRHDELPSEGLVAGSIQVPPEGHPVLFLADHPVTGGYPVIAVVTTADLPTAAQLRPGRCVRFVRLI</sequence>
<dbReference type="EMBL" id="JAUTXY010000006">
    <property type="protein sequence ID" value="MEE2058758.1"/>
    <property type="molecule type" value="Genomic_DNA"/>
</dbReference>
<comment type="caution">
    <text evidence="5">The sequence shown here is derived from an EMBL/GenBank/DDBJ whole genome shotgun (WGS) entry which is preliminary data.</text>
</comment>
<keyword evidence="3" id="KW-0067">ATP-binding</keyword>